<feature type="domain" description="Ribosomal protein mS38 C-terminal" evidence="1">
    <location>
        <begin position="45"/>
        <end position="78"/>
    </location>
</feature>
<dbReference type="EMBL" id="BPLR01005653">
    <property type="protein sequence ID" value="GIY04022.1"/>
    <property type="molecule type" value="Genomic_DNA"/>
</dbReference>
<accession>A0AAV4Q733</accession>
<keyword evidence="3" id="KW-1185">Reference proteome</keyword>
<evidence type="ECO:0000259" key="1">
    <source>
        <dbReference type="SMART" id="SM01155"/>
    </source>
</evidence>
<proteinExistence type="predicted"/>
<name>A0AAV4Q733_CAEEX</name>
<dbReference type="SMART" id="SM01155">
    <property type="entry name" value="DUF1713"/>
    <property type="match status" value="1"/>
</dbReference>
<dbReference type="Proteomes" id="UP001054945">
    <property type="component" value="Unassembled WGS sequence"/>
</dbReference>
<organism evidence="2 3">
    <name type="scientific">Caerostris extrusa</name>
    <name type="common">Bark spider</name>
    <name type="synonym">Caerostris bankana</name>
    <dbReference type="NCBI Taxonomy" id="172846"/>
    <lineage>
        <taxon>Eukaryota</taxon>
        <taxon>Metazoa</taxon>
        <taxon>Ecdysozoa</taxon>
        <taxon>Arthropoda</taxon>
        <taxon>Chelicerata</taxon>
        <taxon>Arachnida</taxon>
        <taxon>Araneae</taxon>
        <taxon>Araneomorphae</taxon>
        <taxon>Entelegynae</taxon>
        <taxon>Araneoidea</taxon>
        <taxon>Araneidae</taxon>
        <taxon>Caerostris</taxon>
    </lineage>
</organism>
<gene>
    <name evidence="2" type="primary">AVEN_40513_1</name>
    <name evidence="2" type="ORF">CEXT_314651</name>
</gene>
<comment type="caution">
    <text evidence="2">The sequence shown here is derived from an EMBL/GenBank/DDBJ whole genome shotgun (WGS) entry which is preliminary data.</text>
</comment>
<sequence>MPTNTVNRSKFYEDINTINISINENLIKSKIILPAPPSQKIIRKEAVGMILIRKRKMRKHKLRKLRKRMKVVFEKIKFKRELRKEQNFRTELLTQVEAADKFDAKEYVQQVLHSIRYQPKLETPEERRERLRILRRNNRYQTTIVPPNFDY</sequence>
<dbReference type="InterPro" id="IPR013177">
    <property type="entry name" value="Ribosomal_mS38_C"/>
</dbReference>
<dbReference type="AlphaFoldDB" id="A0AAV4Q733"/>
<protein>
    <submittedName>
        <fullName evidence="2">DUF1713 domain-containing protein</fullName>
    </submittedName>
</protein>
<evidence type="ECO:0000313" key="3">
    <source>
        <dbReference type="Proteomes" id="UP001054945"/>
    </source>
</evidence>
<evidence type="ECO:0000313" key="2">
    <source>
        <dbReference type="EMBL" id="GIY04022.1"/>
    </source>
</evidence>
<reference evidence="2 3" key="1">
    <citation type="submission" date="2021-06" db="EMBL/GenBank/DDBJ databases">
        <title>Caerostris extrusa draft genome.</title>
        <authorList>
            <person name="Kono N."/>
            <person name="Arakawa K."/>
        </authorList>
    </citation>
    <scope>NUCLEOTIDE SEQUENCE [LARGE SCALE GENOMIC DNA]</scope>
</reference>